<proteinExistence type="predicted"/>
<name>A0ABV0ZIQ3_9TELE</name>
<organism evidence="1 2">
    <name type="scientific">Ameca splendens</name>
    <dbReference type="NCBI Taxonomy" id="208324"/>
    <lineage>
        <taxon>Eukaryota</taxon>
        <taxon>Metazoa</taxon>
        <taxon>Chordata</taxon>
        <taxon>Craniata</taxon>
        <taxon>Vertebrata</taxon>
        <taxon>Euteleostomi</taxon>
        <taxon>Actinopterygii</taxon>
        <taxon>Neopterygii</taxon>
        <taxon>Teleostei</taxon>
        <taxon>Neoteleostei</taxon>
        <taxon>Acanthomorphata</taxon>
        <taxon>Ovalentaria</taxon>
        <taxon>Atherinomorphae</taxon>
        <taxon>Cyprinodontiformes</taxon>
        <taxon>Goodeidae</taxon>
        <taxon>Ameca</taxon>
    </lineage>
</organism>
<evidence type="ECO:0000313" key="2">
    <source>
        <dbReference type="Proteomes" id="UP001469553"/>
    </source>
</evidence>
<keyword evidence="2" id="KW-1185">Reference proteome</keyword>
<evidence type="ECO:0008006" key="3">
    <source>
        <dbReference type="Google" id="ProtNLM"/>
    </source>
</evidence>
<sequence length="120" mass="13646">MRLTYYMFIAVQLLFMHLYCFAELLFLACLAPPLCACRSESHGKPTWLLNCHGNRRFEAKMELDLSSSRKRNALIFLCSLLLPPSHSHDLCLCNLAVTFPSTDFTSLLAVLLSQVHLDLL</sequence>
<gene>
    <name evidence="1" type="ORF">AMECASPLE_038368</name>
</gene>
<comment type="caution">
    <text evidence="1">The sequence shown here is derived from an EMBL/GenBank/DDBJ whole genome shotgun (WGS) entry which is preliminary data.</text>
</comment>
<dbReference type="EMBL" id="JAHRIP010063457">
    <property type="protein sequence ID" value="MEQ2305480.1"/>
    <property type="molecule type" value="Genomic_DNA"/>
</dbReference>
<dbReference type="Proteomes" id="UP001469553">
    <property type="component" value="Unassembled WGS sequence"/>
</dbReference>
<reference evidence="1 2" key="1">
    <citation type="submission" date="2021-06" db="EMBL/GenBank/DDBJ databases">
        <authorList>
            <person name="Palmer J.M."/>
        </authorList>
    </citation>
    <scope>NUCLEOTIDE SEQUENCE [LARGE SCALE GENOMIC DNA]</scope>
    <source>
        <strain evidence="1 2">AS_MEX2019</strain>
        <tissue evidence="1">Muscle</tissue>
    </source>
</reference>
<protein>
    <recommendedName>
        <fullName evidence="3">Secreted protein</fullName>
    </recommendedName>
</protein>
<evidence type="ECO:0000313" key="1">
    <source>
        <dbReference type="EMBL" id="MEQ2305480.1"/>
    </source>
</evidence>
<accession>A0ABV0ZIQ3</accession>